<sequence length="114" mass="12943">MDYAGSLRSPFQHQASNLHLVCSDSQHLDLPLVAVTLIKQRTRFSQMLFPARCAEAFSQITLLRGVDFMQIPSYQLEMQEQGTMIEIKTGILTLSAPTIRLWTFTTDTPPHEAY</sequence>
<comment type="caution">
    <text evidence="1">The sequence shown here is derived from an EMBL/GenBank/DDBJ whole genome shotgun (WGS) entry which is preliminary data.</text>
</comment>
<accession>A0A427AEW9</accession>
<proteinExistence type="predicted"/>
<organism evidence="1 2">
    <name type="scientific">Ensete ventricosum</name>
    <name type="common">Abyssinian banana</name>
    <name type="synonym">Musa ensete</name>
    <dbReference type="NCBI Taxonomy" id="4639"/>
    <lineage>
        <taxon>Eukaryota</taxon>
        <taxon>Viridiplantae</taxon>
        <taxon>Streptophyta</taxon>
        <taxon>Embryophyta</taxon>
        <taxon>Tracheophyta</taxon>
        <taxon>Spermatophyta</taxon>
        <taxon>Magnoliopsida</taxon>
        <taxon>Liliopsida</taxon>
        <taxon>Zingiberales</taxon>
        <taxon>Musaceae</taxon>
        <taxon>Ensete</taxon>
    </lineage>
</organism>
<gene>
    <name evidence="1" type="ORF">B296_00031927</name>
</gene>
<protein>
    <submittedName>
        <fullName evidence="1">Uncharacterized protein</fullName>
    </submittedName>
</protein>
<evidence type="ECO:0000313" key="2">
    <source>
        <dbReference type="Proteomes" id="UP000287651"/>
    </source>
</evidence>
<name>A0A427AEW9_ENSVE</name>
<evidence type="ECO:0000313" key="1">
    <source>
        <dbReference type="EMBL" id="RRT74805.1"/>
    </source>
</evidence>
<dbReference type="Proteomes" id="UP000287651">
    <property type="component" value="Unassembled WGS sequence"/>
</dbReference>
<dbReference type="AlphaFoldDB" id="A0A427AEW9"/>
<reference evidence="1 2" key="1">
    <citation type="journal article" date="2014" name="Agronomy (Basel)">
        <title>A Draft Genome Sequence for Ensete ventricosum, the Drought-Tolerant Tree Against Hunger.</title>
        <authorList>
            <person name="Harrison J."/>
            <person name="Moore K.A."/>
            <person name="Paszkiewicz K."/>
            <person name="Jones T."/>
            <person name="Grant M."/>
            <person name="Ambacheew D."/>
            <person name="Muzemil S."/>
            <person name="Studholme D.J."/>
        </authorList>
    </citation>
    <scope>NUCLEOTIDE SEQUENCE [LARGE SCALE GENOMIC DNA]</scope>
</reference>
<dbReference type="EMBL" id="AMZH03002670">
    <property type="protein sequence ID" value="RRT74805.1"/>
    <property type="molecule type" value="Genomic_DNA"/>
</dbReference>